<gene>
    <name evidence="1" type="ORF">X797_004941</name>
</gene>
<dbReference type="EMBL" id="JELW01000006">
    <property type="protein sequence ID" value="EXV02102.1"/>
    <property type="molecule type" value="Genomic_DNA"/>
</dbReference>
<protein>
    <submittedName>
        <fullName evidence="1">Uncharacterized protein</fullName>
    </submittedName>
</protein>
<name>A0A0A1UVT1_9HYPO</name>
<accession>A0A0A1UVT1</accession>
<proteinExistence type="predicted"/>
<dbReference type="HOGENOM" id="CLU_196966_0_0_1"/>
<dbReference type="Proteomes" id="UP000030151">
    <property type="component" value="Unassembled WGS sequence"/>
</dbReference>
<evidence type="ECO:0000313" key="2">
    <source>
        <dbReference type="Proteomes" id="UP000030151"/>
    </source>
</evidence>
<dbReference type="OrthoDB" id="4931840at2759"/>
<dbReference type="AlphaFoldDB" id="A0A0A1UVT1"/>
<organism evidence="1 2">
    <name type="scientific">Metarhizium robertsii</name>
    <dbReference type="NCBI Taxonomy" id="568076"/>
    <lineage>
        <taxon>Eukaryota</taxon>
        <taxon>Fungi</taxon>
        <taxon>Dikarya</taxon>
        <taxon>Ascomycota</taxon>
        <taxon>Pezizomycotina</taxon>
        <taxon>Sordariomycetes</taxon>
        <taxon>Hypocreomycetidae</taxon>
        <taxon>Hypocreales</taxon>
        <taxon>Clavicipitaceae</taxon>
        <taxon>Metarhizium</taxon>
    </lineage>
</organism>
<evidence type="ECO:0000313" key="1">
    <source>
        <dbReference type="EMBL" id="EXV02102.1"/>
    </source>
</evidence>
<sequence length="80" mass="8553">MVLHSNPLRGDESTPSSISLGWNVIINRTATPDPVDIDDIISYGAQIPGTRCPTCALKGKEVWVIPGRNCGYCGTPCDAH</sequence>
<comment type="caution">
    <text evidence="1">The sequence shown here is derived from an EMBL/GenBank/DDBJ whole genome shotgun (WGS) entry which is preliminary data.</text>
</comment>
<reference evidence="1 2" key="1">
    <citation type="submission" date="2014-02" db="EMBL/GenBank/DDBJ databases">
        <title>The genome sequence of the entomopathogenic fungus Metarhizium robertsii ARSEF 2575.</title>
        <authorList>
            <person name="Giuliano Garisto Donzelli B."/>
            <person name="Roe B.A."/>
            <person name="Macmil S.L."/>
            <person name="Krasnoff S.B."/>
            <person name="Gibson D.M."/>
        </authorList>
    </citation>
    <scope>NUCLEOTIDE SEQUENCE [LARGE SCALE GENOMIC DNA]</scope>
    <source>
        <strain evidence="1 2">ARSEF 2575</strain>
    </source>
</reference>